<comment type="caution">
    <text evidence="1">The sequence shown here is derived from an EMBL/GenBank/DDBJ whole genome shotgun (WGS) entry which is preliminary data.</text>
</comment>
<dbReference type="InterPro" id="IPR007174">
    <property type="entry name" value="Las1"/>
</dbReference>
<dbReference type="Proteomes" id="UP000886653">
    <property type="component" value="Unassembled WGS sequence"/>
</dbReference>
<dbReference type="GO" id="GO:0000460">
    <property type="term" value="P:maturation of 5.8S rRNA"/>
    <property type="evidence" value="ECO:0007669"/>
    <property type="project" value="TreeGrafter"/>
</dbReference>
<dbReference type="GO" id="GO:0030687">
    <property type="term" value="C:preribosome, large subunit precursor"/>
    <property type="evidence" value="ECO:0007669"/>
    <property type="project" value="TreeGrafter"/>
</dbReference>
<evidence type="ECO:0008006" key="3">
    <source>
        <dbReference type="Google" id="ProtNLM"/>
    </source>
</evidence>
<dbReference type="PANTHER" id="PTHR15002">
    <property type="entry name" value="RIBOSOMAL BIOGENESIS PROTEIN LAS1L"/>
    <property type="match status" value="1"/>
</dbReference>
<reference evidence="1" key="1">
    <citation type="submission" date="2013-11" db="EMBL/GenBank/DDBJ databases">
        <title>Genome sequence of the fusiform rust pathogen reveals effectors for host alternation and coevolution with pine.</title>
        <authorList>
            <consortium name="DOE Joint Genome Institute"/>
            <person name="Smith K."/>
            <person name="Pendleton A."/>
            <person name="Kubisiak T."/>
            <person name="Anderson C."/>
            <person name="Salamov A."/>
            <person name="Aerts A."/>
            <person name="Riley R."/>
            <person name="Clum A."/>
            <person name="Lindquist E."/>
            <person name="Ence D."/>
            <person name="Campbell M."/>
            <person name="Kronenberg Z."/>
            <person name="Feau N."/>
            <person name="Dhillon B."/>
            <person name="Hamelin R."/>
            <person name="Burleigh J."/>
            <person name="Smith J."/>
            <person name="Yandell M."/>
            <person name="Nelson C."/>
            <person name="Grigoriev I."/>
            <person name="Davis J."/>
        </authorList>
    </citation>
    <scope>NUCLEOTIDE SEQUENCE</scope>
    <source>
        <strain evidence="1">G11</strain>
    </source>
</reference>
<accession>A0A9P6TBC4</accession>
<dbReference type="GO" id="GO:0090730">
    <property type="term" value="C:Las1 complex"/>
    <property type="evidence" value="ECO:0007669"/>
    <property type="project" value="InterPro"/>
</dbReference>
<organism evidence="1 2">
    <name type="scientific">Cronartium quercuum f. sp. fusiforme G11</name>
    <dbReference type="NCBI Taxonomy" id="708437"/>
    <lineage>
        <taxon>Eukaryota</taxon>
        <taxon>Fungi</taxon>
        <taxon>Dikarya</taxon>
        <taxon>Basidiomycota</taxon>
        <taxon>Pucciniomycotina</taxon>
        <taxon>Pucciniomycetes</taxon>
        <taxon>Pucciniales</taxon>
        <taxon>Coleosporiaceae</taxon>
        <taxon>Cronartium</taxon>
    </lineage>
</organism>
<dbReference type="EMBL" id="MU167275">
    <property type="protein sequence ID" value="KAG0145495.1"/>
    <property type="molecule type" value="Genomic_DNA"/>
</dbReference>
<evidence type="ECO:0000313" key="1">
    <source>
        <dbReference type="EMBL" id="KAG0145495.1"/>
    </source>
</evidence>
<dbReference type="Pfam" id="PF04031">
    <property type="entry name" value="Las1"/>
    <property type="match status" value="1"/>
</dbReference>
<sequence length="461" mass="51821">MSVVRRVPWSSSAEFLTVFQLLFSPANPNLTTALAHLHAWSLRAPSALPPAIHSTHALLSLLVAADPSPPPGPTRRLALAMALTRLVNSLVDPLQTNMFARSISDLARQLELPLSFVQLRHRSTHEELPSEKLLLDSARLAVDWLYARYWYPTMIQLTSASSSQPVSATEGTTTDLDGLRVILQDYKRARKRELSDATQFLSVRQQVQKLETWLEQRTVSALANPTLEGPVEADEESEELERERRVMECLAEELCVVGNLIPRAIKKRPQSDHARLPLALHDLYHPLLQTLSKTFPQTLIRALVDHLVMLLIAAPTSTTLAKADETFHLSIAAWLVELIPALERTSAEDFVKCLLSHPNRYCLSVLKILSKTFQINNLDILLSLRQESINQPALVINEPEEALKHRMERWESFTRPSLSEEEPEEERVGGPGWRLVDKNEWRACPIGMLPGGVIPQLINLP</sequence>
<dbReference type="OrthoDB" id="10263222at2759"/>
<dbReference type="GO" id="GO:0004519">
    <property type="term" value="F:endonuclease activity"/>
    <property type="evidence" value="ECO:0007669"/>
    <property type="project" value="InterPro"/>
</dbReference>
<evidence type="ECO:0000313" key="2">
    <source>
        <dbReference type="Proteomes" id="UP000886653"/>
    </source>
</evidence>
<proteinExistence type="predicted"/>
<name>A0A9P6TBC4_9BASI</name>
<keyword evidence="2" id="KW-1185">Reference proteome</keyword>
<dbReference type="PANTHER" id="PTHR15002:SF0">
    <property type="entry name" value="RIBOSOMAL BIOGENESIS PROTEIN LAS1L"/>
    <property type="match status" value="1"/>
</dbReference>
<gene>
    <name evidence="1" type="ORF">CROQUDRAFT_658547</name>
</gene>
<dbReference type="GO" id="GO:0000470">
    <property type="term" value="P:maturation of LSU-rRNA"/>
    <property type="evidence" value="ECO:0007669"/>
    <property type="project" value="TreeGrafter"/>
</dbReference>
<protein>
    <recommendedName>
        <fullName evidence="3">Las1-domain-containing protein</fullName>
    </recommendedName>
</protein>
<dbReference type="AlphaFoldDB" id="A0A9P6TBC4"/>